<evidence type="ECO:0000256" key="1">
    <source>
        <dbReference type="PIRSR" id="PIRSR620023-1"/>
    </source>
</evidence>
<proteinExistence type="predicted"/>
<keyword evidence="3" id="KW-0378">Hydrolase</keyword>
<dbReference type="SUPFAM" id="SSF53756">
    <property type="entry name" value="UDP-Glycosyltransferase/glycogen phosphorylase"/>
    <property type="match status" value="1"/>
</dbReference>
<accession>A0A3R8JPP8</accession>
<dbReference type="EC" id="3.6.1.57" evidence="3"/>
<dbReference type="EMBL" id="RHJS01000002">
    <property type="protein sequence ID" value="RRK32584.1"/>
    <property type="molecule type" value="Genomic_DNA"/>
</dbReference>
<feature type="binding site" evidence="2">
    <location>
        <position position="268"/>
    </location>
    <ligand>
        <name>substrate</name>
    </ligand>
</feature>
<name>A0A3R8JPP8_9FIRM</name>
<keyword evidence="4" id="KW-1185">Reference proteome</keyword>
<protein>
    <submittedName>
        <fullName evidence="3">UDP-2,4-diacetamido-2,4, 6-trideoxy-beta-L-altropyranose hydrolase</fullName>
        <ecNumber evidence="3">3.6.1.57</ecNumber>
    </submittedName>
</protein>
<feature type="binding site" evidence="2">
    <location>
        <position position="165"/>
    </location>
    <ligand>
        <name>substrate</name>
    </ligand>
</feature>
<comment type="caution">
    <text evidence="3">The sequence shown here is derived from an EMBL/GenBank/DDBJ whole genome shotgun (WGS) entry which is preliminary data.</text>
</comment>
<gene>
    <name evidence="3" type="primary">pseG</name>
    <name evidence="3" type="ORF">EBB54_15400</name>
</gene>
<sequence length="356" mass="39890">MIVFFRCDGNMNIGSGHIMRCLSIADSTDAQEDECWFLTCDNVFENIIHTHGHKTLILNTDYKKLNSDLEVTKKLVEKYKPSAFFVDSYYVTDFYLSSLYSTCSIAGVKLVYLDDILSFPYSCDVLINYNIYGSDKEREYKELYSGNKNRKVPHLLLGTGYAPLRKEFQNLPERIVRRDAANILVSTGGADSMHMGLALVQAVINGGEIFRTYQFDFIIGPMNGDLEKIKLLASKVPNITLYHNVTFMSALMQKCDVAVSASGSTLYELCATQTPTITYILADNQILGAEGFERQGILKNIGDVRVKGCENLAEELIRSAVGLSCEYEERNRIAVLQRSIVDGMGGKRIMEVLSCL</sequence>
<dbReference type="NCBIfam" id="TIGR03590">
    <property type="entry name" value="PseG"/>
    <property type="match status" value="1"/>
</dbReference>
<dbReference type="Gene3D" id="3.40.50.2000">
    <property type="entry name" value="Glycogen Phosphorylase B"/>
    <property type="match status" value="1"/>
</dbReference>
<evidence type="ECO:0000313" key="3">
    <source>
        <dbReference type="EMBL" id="RRK32584.1"/>
    </source>
</evidence>
<dbReference type="AlphaFoldDB" id="A0A3R8JPP8"/>
<dbReference type="InterPro" id="IPR020023">
    <property type="entry name" value="PseG"/>
</dbReference>
<dbReference type="Proteomes" id="UP000274920">
    <property type="component" value="Unassembled WGS sequence"/>
</dbReference>
<dbReference type="RefSeq" id="WP_125128044.1">
    <property type="nucleotide sequence ID" value="NZ_RHJS01000002.1"/>
</dbReference>
<dbReference type="GO" id="GO:0016787">
    <property type="term" value="F:hydrolase activity"/>
    <property type="evidence" value="ECO:0007669"/>
    <property type="project" value="UniProtKB-KW"/>
</dbReference>
<evidence type="ECO:0000256" key="2">
    <source>
        <dbReference type="PIRSR" id="PIRSR620023-2"/>
    </source>
</evidence>
<feature type="active site" description="Proton acceptor" evidence="1">
    <location>
        <position position="17"/>
    </location>
</feature>
<reference evidence="3" key="1">
    <citation type="submission" date="2018-10" db="EMBL/GenBank/DDBJ databases">
        <title>Schaedlerella arabinophila gen. nov. sp. nov., isolated from the mouse intestinal tract and comparative analysis with the genome of the closely related altered Schaedler flora strain ASF502.</title>
        <authorList>
            <person name="Miyake S."/>
            <person name="Soh M."/>
            <person name="Seedorf H."/>
        </authorList>
    </citation>
    <scope>NUCLEOTIDE SEQUENCE [LARGE SCALE GENOMIC DNA]</scope>
    <source>
        <strain evidence="3">DSM 106076</strain>
    </source>
</reference>
<dbReference type="Gene3D" id="3.40.50.11190">
    <property type="match status" value="1"/>
</dbReference>
<evidence type="ECO:0000313" key="4">
    <source>
        <dbReference type="Proteomes" id="UP000274920"/>
    </source>
</evidence>
<organism evidence="3 4">
    <name type="scientific">Schaedlerella arabinosiphila</name>
    <dbReference type="NCBI Taxonomy" id="2044587"/>
    <lineage>
        <taxon>Bacteria</taxon>
        <taxon>Bacillati</taxon>
        <taxon>Bacillota</taxon>
        <taxon>Clostridia</taxon>
        <taxon>Lachnospirales</taxon>
        <taxon>Lachnospiraceae</taxon>
        <taxon>Schaedlerella</taxon>
    </lineage>
</organism>